<dbReference type="EMBL" id="BAAASE010000001">
    <property type="protein sequence ID" value="GAA2385720.1"/>
    <property type="molecule type" value="Genomic_DNA"/>
</dbReference>
<evidence type="ECO:0000313" key="2">
    <source>
        <dbReference type="EMBL" id="GAA2385720.1"/>
    </source>
</evidence>
<accession>A0ABP5UUA5</accession>
<dbReference type="RefSeq" id="WP_346137687.1">
    <property type="nucleotide sequence ID" value="NZ_BAAASE010000001.1"/>
</dbReference>
<sequence length="51" mass="5301">MSEQDGYAYALPSPIDYQDADAGPRSPVAPEPAADDVRQHVGIPAQAFAGS</sequence>
<keyword evidence="3" id="KW-1185">Reference proteome</keyword>
<organism evidence="2 3">
    <name type="scientific">Streptomyces coeruleofuscus</name>
    <dbReference type="NCBI Taxonomy" id="66879"/>
    <lineage>
        <taxon>Bacteria</taxon>
        <taxon>Bacillati</taxon>
        <taxon>Actinomycetota</taxon>
        <taxon>Actinomycetes</taxon>
        <taxon>Kitasatosporales</taxon>
        <taxon>Streptomycetaceae</taxon>
        <taxon>Streptomyces</taxon>
    </lineage>
</organism>
<evidence type="ECO:0000256" key="1">
    <source>
        <dbReference type="SAM" id="MobiDB-lite"/>
    </source>
</evidence>
<protein>
    <submittedName>
        <fullName evidence="2">Uncharacterized protein</fullName>
    </submittedName>
</protein>
<feature type="region of interest" description="Disordered" evidence="1">
    <location>
        <begin position="1"/>
        <end position="51"/>
    </location>
</feature>
<gene>
    <name evidence="2" type="ORF">GCM10010255_11040</name>
</gene>
<name>A0ABP5UUA5_9ACTN</name>
<dbReference type="Proteomes" id="UP001499986">
    <property type="component" value="Unassembled WGS sequence"/>
</dbReference>
<comment type="caution">
    <text evidence="2">The sequence shown here is derived from an EMBL/GenBank/DDBJ whole genome shotgun (WGS) entry which is preliminary data.</text>
</comment>
<reference evidence="3" key="1">
    <citation type="journal article" date="2019" name="Int. J. Syst. Evol. Microbiol.">
        <title>The Global Catalogue of Microorganisms (GCM) 10K type strain sequencing project: providing services to taxonomists for standard genome sequencing and annotation.</title>
        <authorList>
            <consortium name="The Broad Institute Genomics Platform"/>
            <consortium name="The Broad Institute Genome Sequencing Center for Infectious Disease"/>
            <person name="Wu L."/>
            <person name="Ma J."/>
        </authorList>
    </citation>
    <scope>NUCLEOTIDE SEQUENCE [LARGE SCALE GENOMIC DNA]</scope>
    <source>
        <strain evidence="3">JCM 4358</strain>
    </source>
</reference>
<proteinExistence type="predicted"/>
<evidence type="ECO:0000313" key="3">
    <source>
        <dbReference type="Proteomes" id="UP001499986"/>
    </source>
</evidence>